<dbReference type="Proteomes" id="UP000429607">
    <property type="component" value="Unassembled WGS sequence"/>
</dbReference>
<dbReference type="AlphaFoldDB" id="A0A6A4CUT9"/>
<dbReference type="EMBL" id="QXFT01002700">
    <property type="protein sequence ID" value="KAE9294353.1"/>
    <property type="molecule type" value="Genomic_DNA"/>
</dbReference>
<protein>
    <submittedName>
        <fullName evidence="2">Uncharacterized protein</fullName>
    </submittedName>
</protein>
<sequence length="88" mass="9975">MSIALLTGLGAKYESVVKTFDNLDDCSLQQVKIKLASREERLKQAKAVTEAKARKQAIMKWFDNSRKKAQMQRLIKFAIMDAQSNAQV</sequence>
<evidence type="ECO:0000313" key="1">
    <source>
        <dbReference type="EMBL" id="KAE8984087.1"/>
    </source>
</evidence>
<evidence type="ECO:0000313" key="3">
    <source>
        <dbReference type="Proteomes" id="UP000429607"/>
    </source>
</evidence>
<dbReference type="EMBL" id="QXFV01002728">
    <property type="protein sequence ID" value="KAE8984087.1"/>
    <property type="molecule type" value="Genomic_DNA"/>
</dbReference>
<dbReference type="Proteomes" id="UP000434957">
    <property type="component" value="Unassembled WGS sequence"/>
</dbReference>
<reference evidence="2 4" key="1">
    <citation type="submission" date="2018-08" db="EMBL/GenBank/DDBJ databases">
        <title>Genomic investigation of the strawberry pathogen Phytophthora fragariae indicates pathogenicity is determined by transcriptional variation in three key races.</title>
        <authorList>
            <person name="Adams T.M."/>
            <person name="Armitage A.D."/>
            <person name="Sobczyk M.K."/>
            <person name="Bates H.J."/>
            <person name="Dunwell J.M."/>
            <person name="Nellist C.F."/>
            <person name="Harrison R.J."/>
        </authorList>
    </citation>
    <scope>NUCLEOTIDE SEQUENCE [LARGE SCALE GENOMIC DNA]</scope>
    <source>
        <strain evidence="1 3">SCRP249</strain>
        <strain evidence="2 4">SCRP333</strain>
    </source>
</reference>
<evidence type="ECO:0000313" key="4">
    <source>
        <dbReference type="Proteomes" id="UP000434957"/>
    </source>
</evidence>
<gene>
    <name evidence="1" type="ORF">PR001_g23271</name>
    <name evidence="2" type="ORF">PR003_g24280</name>
</gene>
<evidence type="ECO:0000313" key="2">
    <source>
        <dbReference type="EMBL" id="KAE9294353.1"/>
    </source>
</evidence>
<keyword evidence="4" id="KW-1185">Reference proteome</keyword>
<accession>A0A6A4CUT9</accession>
<organism evidence="2 4">
    <name type="scientific">Phytophthora rubi</name>
    <dbReference type="NCBI Taxonomy" id="129364"/>
    <lineage>
        <taxon>Eukaryota</taxon>
        <taxon>Sar</taxon>
        <taxon>Stramenopiles</taxon>
        <taxon>Oomycota</taxon>
        <taxon>Peronosporomycetes</taxon>
        <taxon>Peronosporales</taxon>
        <taxon>Peronosporaceae</taxon>
        <taxon>Phytophthora</taxon>
    </lineage>
</organism>
<comment type="caution">
    <text evidence="2">The sequence shown here is derived from an EMBL/GenBank/DDBJ whole genome shotgun (WGS) entry which is preliminary data.</text>
</comment>
<proteinExistence type="predicted"/>
<name>A0A6A4CUT9_9STRA</name>